<dbReference type="EMBL" id="CACRXK020001074">
    <property type="protein sequence ID" value="CAB3986801.1"/>
    <property type="molecule type" value="Genomic_DNA"/>
</dbReference>
<dbReference type="AlphaFoldDB" id="A0A6S7GQB3"/>
<protein>
    <submittedName>
        <fullName evidence="1">Uncharacterized protein</fullName>
    </submittedName>
</protein>
<reference evidence="1" key="1">
    <citation type="submission" date="2020-04" db="EMBL/GenBank/DDBJ databases">
        <authorList>
            <person name="Alioto T."/>
            <person name="Alioto T."/>
            <person name="Gomez Garrido J."/>
        </authorList>
    </citation>
    <scope>NUCLEOTIDE SEQUENCE</scope>
    <source>
        <strain evidence="1">A484AB</strain>
    </source>
</reference>
<organism evidence="1 2">
    <name type="scientific">Paramuricea clavata</name>
    <name type="common">Red gorgonian</name>
    <name type="synonym">Violescent sea-whip</name>
    <dbReference type="NCBI Taxonomy" id="317549"/>
    <lineage>
        <taxon>Eukaryota</taxon>
        <taxon>Metazoa</taxon>
        <taxon>Cnidaria</taxon>
        <taxon>Anthozoa</taxon>
        <taxon>Octocorallia</taxon>
        <taxon>Malacalcyonacea</taxon>
        <taxon>Plexauridae</taxon>
        <taxon>Paramuricea</taxon>
    </lineage>
</organism>
<dbReference type="Proteomes" id="UP001152795">
    <property type="component" value="Unassembled WGS sequence"/>
</dbReference>
<dbReference type="PANTHER" id="PTHR23320:SF130">
    <property type="entry name" value="TRANSMEMBRANE PROTEIN 212"/>
    <property type="match status" value="1"/>
</dbReference>
<sequence>MDPYYASKPRHSQKRRRSGTALFSLVLLGCGIVFFGIVMIACAFVINYAEDFEVDTDGGIEAAVQGGFTYSQYWAGIPFLVTGVLVICSGTFQHNRGLTITTVIFAFICVALTLFIISLDGTNWHKWSSLNGEKRHYDSLSGVDCETENKKCACKASTGKNNTTFDYECDEISELSSLYGAVVGASIVVAVFCVFSILIVTKSLSWKRIRYGHHRSYYQDDFHMEPARGPPSMIEMPYAKRGEFLEGPPPTGPPYKQTVYRNYPY</sequence>
<dbReference type="PANTHER" id="PTHR23320">
    <property type="entry name" value="MEMBRANE-SPANNING 4-DOMAINS SUBFAMILY A MS4A -RELATED"/>
    <property type="match status" value="1"/>
</dbReference>
<evidence type="ECO:0000313" key="1">
    <source>
        <dbReference type="EMBL" id="CAB3986801.1"/>
    </source>
</evidence>
<keyword evidence="2" id="KW-1185">Reference proteome</keyword>
<comment type="caution">
    <text evidence="1">The sequence shown here is derived from an EMBL/GenBank/DDBJ whole genome shotgun (WGS) entry which is preliminary data.</text>
</comment>
<proteinExistence type="predicted"/>
<accession>A0A6S7GQB3</accession>
<evidence type="ECO:0000313" key="2">
    <source>
        <dbReference type="Proteomes" id="UP001152795"/>
    </source>
</evidence>
<name>A0A6S7GQB3_PARCT</name>
<gene>
    <name evidence="1" type="ORF">PACLA_8A011619</name>
</gene>
<dbReference type="InterPro" id="IPR030417">
    <property type="entry name" value="MS4A"/>
</dbReference>